<feature type="signal peptide" evidence="1">
    <location>
        <begin position="1"/>
        <end position="21"/>
    </location>
</feature>
<feature type="chain" id="PRO_5046872124" evidence="1">
    <location>
        <begin position="22"/>
        <end position="373"/>
    </location>
</feature>
<keyword evidence="4" id="KW-1185">Reference proteome</keyword>
<dbReference type="Gene3D" id="3.60.15.10">
    <property type="entry name" value="Ribonuclease Z/Hydroxyacylglutathione hydrolase-like"/>
    <property type="match status" value="1"/>
</dbReference>
<dbReference type="InterPro" id="IPR001279">
    <property type="entry name" value="Metallo-B-lactamas"/>
</dbReference>
<dbReference type="PANTHER" id="PTHR15032:SF4">
    <property type="entry name" value="N-ACYL-PHOSPHATIDYLETHANOLAMINE-HYDROLYZING PHOSPHOLIPASE D"/>
    <property type="match status" value="1"/>
</dbReference>
<keyword evidence="1" id="KW-0732">Signal</keyword>
<gene>
    <name evidence="3" type="ORF">ACFQND_16185</name>
</gene>
<feature type="domain" description="Metallo-beta-lactamase" evidence="2">
    <location>
        <begin position="115"/>
        <end position="325"/>
    </location>
</feature>
<comment type="caution">
    <text evidence="3">The sequence shown here is derived from an EMBL/GenBank/DDBJ whole genome shotgun (WGS) entry which is preliminary data.</text>
</comment>
<dbReference type="Pfam" id="PF12706">
    <property type="entry name" value="Lactamase_B_2"/>
    <property type="match status" value="1"/>
</dbReference>
<dbReference type="SUPFAM" id="SSF56281">
    <property type="entry name" value="Metallo-hydrolase/oxidoreductase"/>
    <property type="match status" value="1"/>
</dbReference>
<reference evidence="4" key="1">
    <citation type="journal article" date="2019" name="Int. J. Syst. Evol. Microbiol.">
        <title>The Global Catalogue of Microorganisms (GCM) 10K type strain sequencing project: providing services to taxonomists for standard genome sequencing and annotation.</title>
        <authorList>
            <consortium name="The Broad Institute Genomics Platform"/>
            <consortium name="The Broad Institute Genome Sequencing Center for Infectious Disease"/>
            <person name="Wu L."/>
            <person name="Ma J."/>
        </authorList>
    </citation>
    <scope>NUCLEOTIDE SEQUENCE [LARGE SCALE GENOMIC DNA]</scope>
    <source>
        <strain evidence="4">CCUG 39402</strain>
    </source>
</reference>
<name>A0ABW1TYM3_9BURK</name>
<dbReference type="PIRSF" id="PIRSF038896">
    <property type="entry name" value="NAPE-PLD"/>
    <property type="match status" value="1"/>
</dbReference>
<accession>A0ABW1TYM3</accession>
<dbReference type="RefSeq" id="WP_371439273.1">
    <property type="nucleotide sequence ID" value="NZ_JBHSRS010000080.1"/>
</dbReference>
<evidence type="ECO:0000256" key="1">
    <source>
        <dbReference type="SAM" id="SignalP"/>
    </source>
</evidence>
<sequence length="373" mass="40978">MHIVRTALASLWLMLLAACTAVNPDYDPAKPHHTASGFKNNYAGSVNKKFSELVQWQIERRQQGLPKLPAQPVSTQAPDLTAIRNYTKPANDQLQTPAITWIGHASMLVQAGGLNVLTDPVLSERASPFSFLGPKRAQPPGVALADLPLIDVVLISHNHYDHLDKASVLDIAARSAAAGSPTLFLVPLGMKSWFTDLGIKQVVEMDWWDKQVVKGVEFNFTPVQHWSARGFGDRSQTLWGGYAVFAPELQWYFSGDTGYSKDFTDTRARFADRQTAANGGGFDLALIAVGAYEPRWFMASQHVNPAEAVQIHKDLGAKRSVGVHWGTFELTDEPLDQPPKDLATARIAQGLQDADFSVMAIGETRLLQPRTKP</sequence>
<organism evidence="3 4">
    <name type="scientific">Polaromonas aquatica</name>
    <dbReference type="NCBI Taxonomy" id="332657"/>
    <lineage>
        <taxon>Bacteria</taxon>
        <taxon>Pseudomonadati</taxon>
        <taxon>Pseudomonadota</taxon>
        <taxon>Betaproteobacteria</taxon>
        <taxon>Burkholderiales</taxon>
        <taxon>Comamonadaceae</taxon>
        <taxon>Polaromonas</taxon>
    </lineage>
</organism>
<dbReference type="PANTHER" id="PTHR15032">
    <property type="entry name" value="N-ACYL-PHOSPHATIDYLETHANOLAMINE-HYDROLYZING PHOSPHOLIPASE D"/>
    <property type="match status" value="1"/>
</dbReference>
<evidence type="ECO:0000259" key="2">
    <source>
        <dbReference type="Pfam" id="PF12706"/>
    </source>
</evidence>
<proteinExistence type="predicted"/>
<protein>
    <submittedName>
        <fullName evidence="3">MBL fold metallo-hydrolase</fullName>
    </submittedName>
</protein>
<dbReference type="Proteomes" id="UP001596270">
    <property type="component" value="Unassembled WGS sequence"/>
</dbReference>
<dbReference type="EMBL" id="JBHSRS010000080">
    <property type="protein sequence ID" value="MFC6282766.1"/>
    <property type="molecule type" value="Genomic_DNA"/>
</dbReference>
<evidence type="ECO:0000313" key="3">
    <source>
        <dbReference type="EMBL" id="MFC6282766.1"/>
    </source>
</evidence>
<dbReference type="PROSITE" id="PS51257">
    <property type="entry name" value="PROKAR_LIPOPROTEIN"/>
    <property type="match status" value="1"/>
</dbReference>
<dbReference type="InterPro" id="IPR024884">
    <property type="entry name" value="NAPE-PLD"/>
</dbReference>
<evidence type="ECO:0000313" key="4">
    <source>
        <dbReference type="Proteomes" id="UP001596270"/>
    </source>
</evidence>
<dbReference type="InterPro" id="IPR036866">
    <property type="entry name" value="RibonucZ/Hydroxyglut_hydro"/>
</dbReference>